<name>A0A9Q9IMZ2_9ACTN</name>
<organism evidence="1 2">
    <name type="scientific">Dactylosporangium aurantiacum</name>
    <dbReference type="NCBI Taxonomy" id="35754"/>
    <lineage>
        <taxon>Bacteria</taxon>
        <taxon>Bacillati</taxon>
        <taxon>Actinomycetota</taxon>
        <taxon>Actinomycetes</taxon>
        <taxon>Micromonosporales</taxon>
        <taxon>Micromonosporaceae</taxon>
        <taxon>Dactylosporangium</taxon>
    </lineage>
</organism>
<dbReference type="EMBL" id="CP073767">
    <property type="protein sequence ID" value="UWZ59144.1"/>
    <property type="molecule type" value="Genomic_DNA"/>
</dbReference>
<evidence type="ECO:0000313" key="1">
    <source>
        <dbReference type="EMBL" id="UWZ59144.1"/>
    </source>
</evidence>
<dbReference type="RefSeq" id="WP_033362821.1">
    <property type="nucleotide sequence ID" value="NZ_CP073767.1"/>
</dbReference>
<sequence>MTAVHGPDGTDFSLRCDGCGLLLRGLGAVLHRWDLAWSVLRRHGWIGARTADGPHGCPRCVRHGTSTVHDDLPDRHT</sequence>
<reference evidence="1" key="1">
    <citation type="submission" date="2021-04" db="EMBL/GenBank/DDBJ databases">
        <title>Dactylosporangium aurantiacum NRRL B-8018 full assembly.</title>
        <authorList>
            <person name="Hartkoorn R.C."/>
            <person name="Beaudoing E."/>
            <person name="Hot D."/>
        </authorList>
    </citation>
    <scope>NUCLEOTIDE SEQUENCE</scope>
    <source>
        <strain evidence="1">NRRL B-8018</strain>
    </source>
</reference>
<dbReference type="Proteomes" id="UP001058003">
    <property type="component" value="Chromosome"/>
</dbReference>
<proteinExistence type="predicted"/>
<dbReference type="AlphaFoldDB" id="A0A9Q9IMZ2"/>
<dbReference type="OrthoDB" id="5456061at2"/>
<accession>A0A9Q9IMZ2</accession>
<dbReference type="KEGG" id="daur:Daura_25085"/>
<gene>
    <name evidence="1" type="ORF">Daura_25085</name>
</gene>
<evidence type="ECO:0000313" key="2">
    <source>
        <dbReference type="Proteomes" id="UP001058003"/>
    </source>
</evidence>
<protein>
    <submittedName>
        <fullName evidence="1">Uncharacterized protein</fullName>
    </submittedName>
</protein>
<keyword evidence="2" id="KW-1185">Reference proteome</keyword>